<sequence length="195" mass="21256">MSTHTEPRRSTPFRDGLIVMGGMLAVMWVLEIIDVASAHSLDQYGIVPRRVDQLLHLLSAPWLHYGWGHLMSNTLPFLVLGMVTWLSGFREWLTVTVLSLLGSGLLVWLIAPNATITAGASGLVFGYLAYLLVRGFFRRNGWQILIAVIVFAFYGTALFGVIPGAAGISWQGHLGGALGGVLAAWLPTRGTRTLR</sequence>
<accession>A0A3P1T3J2</accession>
<dbReference type="PANTHER" id="PTHR43066">
    <property type="entry name" value="RHOMBOID-RELATED PROTEIN"/>
    <property type="match status" value="1"/>
</dbReference>
<dbReference type="InterPro" id="IPR035952">
    <property type="entry name" value="Rhomboid-like_sf"/>
</dbReference>
<feature type="transmembrane region" description="Helical" evidence="5">
    <location>
        <begin position="65"/>
        <end position="85"/>
    </location>
</feature>
<comment type="caution">
    <text evidence="7">The sequence shown here is derived from an EMBL/GenBank/DDBJ whole genome shotgun (WGS) entry which is preliminary data.</text>
</comment>
<keyword evidence="3 5" id="KW-1133">Transmembrane helix</keyword>
<evidence type="ECO:0000313" key="8">
    <source>
        <dbReference type="Proteomes" id="UP000280819"/>
    </source>
</evidence>
<name>A0A3P1T3J2_9ACTN</name>
<dbReference type="Proteomes" id="UP000280819">
    <property type="component" value="Unassembled WGS sequence"/>
</dbReference>
<dbReference type="GO" id="GO:0004252">
    <property type="term" value="F:serine-type endopeptidase activity"/>
    <property type="evidence" value="ECO:0007669"/>
    <property type="project" value="InterPro"/>
</dbReference>
<dbReference type="GO" id="GO:0006508">
    <property type="term" value="P:proteolysis"/>
    <property type="evidence" value="ECO:0007669"/>
    <property type="project" value="UniProtKB-KW"/>
</dbReference>
<reference evidence="7 8" key="1">
    <citation type="submission" date="2018-11" db="EMBL/GenBank/DDBJ databases">
        <title>Genomes From Bacteria Associated with the Canine Oral Cavity: a Test Case for Automated Genome-Based Taxonomic Assignment.</title>
        <authorList>
            <person name="Coil D.A."/>
            <person name="Jospin G."/>
            <person name="Darling A.E."/>
            <person name="Wallis C."/>
            <person name="Davis I.J."/>
            <person name="Harris S."/>
            <person name="Eisen J.A."/>
            <person name="Holcombe L.J."/>
            <person name="O'Flynn C."/>
        </authorList>
    </citation>
    <scope>NUCLEOTIDE SEQUENCE [LARGE SCALE GENOMIC DNA]</scope>
    <source>
        <strain evidence="7 8">OH887_COT-365</strain>
    </source>
</reference>
<comment type="subcellular location">
    <subcellularLocation>
        <location evidence="1">Membrane</location>
        <topology evidence="1">Multi-pass membrane protein</topology>
    </subcellularLocation>
</comment>
<dbReference type="InterPro" id="IPR022764">
    <property type="entry name" value="Peptidase_S54_rhomboid_dom"/>
</dbReference>
<dbReference type="AlphaFoldDB" id="A0A3P1T3J2"/>
<dbReference type="Pfam" id="PF01694">
    <property type="entry name" value="Rhomboid"/>
    <property type="match status" value="1"/>
</dbReference>
<keyword evidence="7" id="KW-0645">Protease</keyword>
<evidence type="ECO:0000313" key="7">
    <source>
        <dbReference type="EMBL" id="RRD03725.1"/>
    </source>
</evidence>
<feature type="transmembrane region" description="Helical" evidence="5">
    <location>
        <begin position="168"/>
        <end position="186"/>
    </location>
</feature>
<keyword evidence="2 5" id="KW-0812">Transmembrane</keyword>
<feature type="transmembrane region" description="Helical" evidence="5">
    <location>
        <begin position="144"/>
        <end position="162"/>
    </location>
</feature>
<keyword evidence="7" id="KW-0378">Hydrolase</keyword>
<dbReference type="RefSeq" id="WP_124845600.1">
    <property type="nucleotide sequence ID" value="NZ_JAUNKP010000006.1"/>
</dbReference>
<dbReference type="EMBL" id="RQZG01000017">
    <property type="protein sequence ID" value="RRD03725.1"/>
    <property type="molecule type" value="Genomic_DNA"/>
</dbReference>
<dbReference type="SUPFAM" id="SSF144091">
    <property type="entry name" value="Rhomboid-like"/>
    <property type="match status" value="1"/>
</dbReference>
<organism evidence="7 8">
    <name type="scientific">Arachnia propionica</name>
    <dbReference type="NCBI Taxonomy" id="1750"/>
    <lineage>
        <taxon>Bacteria</taxon>
        <taxon>Bacillati</taxon>
        <taxon>Actinomycetota</taxon>
        <taxon>Actinomycetes</taxon>
        <taxon>Propionibacteriales</taxon>
        <taxon>Propionibacteriaceae</taxon>
        <taxon>Arachnia</taxon>
    </lineage>
</organism>
<gene>
    <name evidence="7" type="ORF">EII34_13045</name>
</gene>
<proteinExistence type="predicted"/>
<evidence type="ECO:0000259" key="6">
    <source>
        <dbReference type="Pfam" id="PF01694"/>
    </source>
</evidence>
<dbReference type="Gene3D" id="1.20.1540.10">
    <property type="entry name" value="Rhomboid-like"/>
    <property type="match status" value="1"/>
</dbReference>
<protein>
    <submittedName>
        <fullName evidence="7">Rhomboid family intramembrane serine protease</fullName>
    </submittedName>
</protein>
<feature type="transmembrane region" description="Helical" evidence="5">
    <location>
        <begin position="116"/>
        <end position="137"/>
    </location>
</feature>
<dbReference type="OrthoDB" id="465874at2"/>
<evidence type="ECO:0000256" key="1">
    <source>
        <dbReference type="ARBA" id="ARBA00004141"/>
    </source>
</evidence>
<keyword evidence="4 5" id="KW-0472">Membrane</keyword>
<evidence type="ECO:0000256" key="2">
    <source>
        <dbReference type="ARBA" id="ARBA00022692"/>
    </source>
</evidence>
<feature type="domain" description="Peptidase S54 rhomboid" evidence="6">
    <location>
        <begin position="53"/>
        <end position="186"/>
    </location>
</feature>
<evidence type="ECO:0000256" key="5">
    <source>
        <dbReference type="SAM" id="Phobius"/>
    </source>
</evidence>
<dbReference type="GO" id="GO:0016020">
    <property type="term" value="C:membrane"/>
    <property type="evidence" value="ECO:0007669"/>
    <property type="project" value="UniProtKB-SubCell"/>
</dbReference>
<feature type="transmembrane region" description="Helical" evidence="5">
    <location>
        <begin position="12"/>
        <end position="30"/>
    </location>
</feature>
<evidence type="ECO:0000256" key="4">
    <source>
        <dbReference type="ARBA" id="ARBA00023136"/>
    </source>
</evidence>
<feature type="transmembrane region" description="Helical" evidence="5">
    <location>
        <begin position="92"/>
        <end position="110"/>
    </location>
</feature>
<evidence type="ECO:0000256" key="3">
    <source>
        <dbReference type="ARBA" id="ARBA00022989"/>
    </source>
</evidence>